<comment type="caution">
    <text evidence="3">The sequence shown here is derived from an EMBL/GenBank/DDBJ whole genome shotgun (WGS) entry which is preliminary data.</text>
</comment>
<gene>
    <name evidence="3" type="ORF">ESP70_017995</name>
</gene>
<dbReference type="PANTHER" id="PTHR35174">
    <property type="entry name" value="BLL7171 PROTEIN-RELATED"/>
    <property type="match status" value="1"/>
</dbReference>
<reference evidence="3" key="1">
    <citation type="submission" date="2019-09" db="EMBL/GenBank/DDBJ databases">
        <authorList>
            <person name="Li J."/>
        </authorList>
    </citation>
    <scope>NUCLEOTIDE SEQUENCE [LARGE SCALE GENOMIC DNA]</scope>
    <source>
        <strain evidence="3">JCM 14732</strain>
    </source>
</reference>
<sequence length="115" mass="12438">MTQYLLSVHGPSEVWDTPLEEAQPKYEATGRFNDQLKTTDAWVFVGGLERPETATTVDATGNDVIVTDGPYAETKEYLGGFWVIEAPDLDAALKIASEASKACGGKVEVRPFAGE</sequence>
<name>A0A5M4FCQ6_9ACTN</name>
<dbReference type="Pfam" id="PF03795">
    <property type="entry name" value="YCII"/>
    <property type="match status" value="1"/>
</dbReference>
<protein>
    <recommendedName>
        <fullName evidence="2">YCII-related domain-containing protein</fullName>
    </recommendedName>
</protein>
<dbReference type="EMBL" id="SDPQ02000003">
    <property type="protein sequence ID" value="KAA1396019.1"/>
    <property type="molecule type" value="Genomic_DNA"/>
</dbReference>
<dbReference type="PANTHER" id="PTHR35174:SF3">
    <property type="entry name" value="BLL7171 PROTEIN"/>
    <property type="match status" value="1"/>
</dbReference>
<keyword evidence="4" id="KW-1185">Reference proteome</keyword>
<evidence type="ECO:0000259" key="2">
    <source>
        <dbReference type="Pfam" id="PF03795"/>
    </source>
</evidence>
<evidence type="ECO:0000313" key="3">
    <source>
        <dbReference type="EMBL" id="KAA1396019.1"/>
    </source>
</evidence>
<evidence type="ECO:0000256" key="1">
    <source>
        <dbReference type="ARBA" id="ARBA00007689"/>
    </source>
</evidence>
<dbReference type="InterPro" id="IPR005545">
    <property type="entry name" value="YCII"/>
</dbReference>
<proteinExistence type="inferred from homology"/>
<dbReference type="AlphaFoldDB" id="A0A5M4FCQ6"/>
<accession>A0A5M4FCQ6</accession>
<feature type="domain" description="YCII-related" evidence="2">
    <location>
        <begin position="14"/>
        <end position="111"/>
    </location>
</feature>
<dbReference type="InterPro" id="IPR011008">
    <property type="entry name" value="Dimeric_a/b-barrel"/>
</dbReference>
<dbReference type="RefSeq" id="WP_149690665.1">
    <property type="nucleotide sequence ID" value="NZ_SDPQ02000003.1"/>
</dbReference>
<dbReference type="Proteomes" id="UP000380867">
    <property type="component" value="Unassembled WGS sequence"/>
</dbReference>
<dbReference type="SUPFAM" id="SSF54909">
    <property type="entry name" value="Dimeric alpha+beta barrel"/>
    <property type="match status" value="1"/>
</dbReference>
<organism evidence="3 4">
    <name type="scientific">Aeromicrobium ginsengisoli</name>
    <dbReference type="NCBI Taxonomy" id="363867"/>
    <lineage>
        <taxon>Bacteria</taxon>
        <taxon>Bacillati</taxon>
        <taxon>Actinomycetota</taxon>
        <taxon>Actinomycetes</taxon>
        <taxon>Propionibacteriales</taxon>
        <taxon>Nocardioidaceae</taxon>
        <taxon>Aeromicrobium</taxon>
    </lineage>
</organism>
<comment type="similarity">
    <text evidence="1">Belongs to the YciI family.</text>
</comment>
<evidence type="ECO:0000313" key="4">
    <source>
        <dbReference type="Proteomes" id="UP000380867"/>
    </source>
</evidence>
<dbReference type="OrthoDB" id="668782at2"/>
<dbReference type="Gene3D" id="3.30.70.1060">
    <property type="entry name" value="Dimeric alpha+beta barrel"/>
    <property type="match status" value="1"/>
</dbReference>